<evidence type="ECO:0000256" key="3">
    <source>
        <dbReference type="ARBA" id="ARBA00022692"/>
    </source>
</evidence>
<evidence type="ECO:0000256" key="4">
    <source>
        <dbReference type="ARBA" id="ARBA00022989"/>
    </source>
</evidence>
<sequence>MAAITLARAYQHSFDAHPHLTLSVTGGCLNALGDAVAQVSQNVVNKNKDQDFTKRYDFQRTVRFFCFGLCISPVMGRWNAFLERRFPLRSIAASSNSKVSMKALTKRVAADQLIMAPIGLGIFLGSMGIMERRSPGQIRDRFKDLYPTALIANWKVWPPAQFVNFRYMPLPYRVPFSQLCGVIWTLYLSILNSEEGKSQDKIEEIKHHIGEELQEIDKIKRKKY</sequence>
<comment type="similarity">
    <text evidence="2 6">Belongs to the peroxisomal membrane protein PXMP2/4 family.</text>
</comment>
<keyword evidence="3 6" id="KW-0812">Transmembrane</keyword>
<evidence type="ECO:0000313" key="7">
    <source>
        <dbReference type="EMBL" id="PPR08124.1"/>
    </source>
</evidence>
<comment type="caution">
    <text evidence="7">The sequence shown here is derived from an EMBL/GenBank/DDBJ whole genome shotgun (WGS) entry which is preliminary data.</text>
</comment>
<name>A0A409YYL5_9AGAR</name>
<dbReference type="Pfam" id="PF04117">
    <property type="entry name" value="Mpv17_PMP22"/>
    <property type="match status" value="1"/>
</dbReference>
<dbReference type="PANTHER" id="PTHR11266:SF50">
    <property type="entry name" value="VACUOLAR MEMBRANE PROTEIN YOR292C"/>
    <property type="match status" value="1"/>
</dbReference>
<gene>
    <name evidence="7" type="ORF">CVT24_012368</name>
</gene>
<comment type="subcellular location">
    <subcellularLocation>
        <location evidence="1">Membrane</location>
        <topology evidence="1">Multi-pass membrane protein</topology>
    </subcellularLocation>
</comment>
<evidence type="ECO:0000256" key="6">
    <source>
        <dbReference type="RuleBase" id="RU363053"/>
    </source>
</evidence>
<dbReference type="AlphaFoldDB" id="A0A409YYL5"/>
<dbReference type="GO" id="GO:0005739">
    <property type="term" value="C:mitochondrion"/>
    <property type="evidence" value="ECO:0007669"/>
    <property type="project" value="TreeGrafter"/>
</dbReference>
<evidence type="ECO:0000256" key="1">
    <source>
        <dbReference type="ARBA" id="ARBA00004141"/>
    </source>
</evidence>
<dbReference type="PANTHER" id="PTHR11266">
    <property type="entry name" value="PEROXISOMAL MEMBRANE PROTEIN 2, PXMP2 MPV17"/>
    <property type="match status" value="1"/>
</dbReference>
<evidence type="ECO:0000256" key="2">
    <source>
        <dbReference type="ARBA" id="ARBA00006824"/>
    </source>
</evidence>
<feature type="transmembrane region" description="Helical" evidence="6">
    <location>
        <begin position="113"/>
        <end position="130"/>
    </location>
</feature>
<keyword evidence="8" id="KW-1185">Reference proteome</keyword>
<dbReference type="STRING" id="181874.A0A409YYL5"/>
<evidence type="ECO:0000256" key="5">
    <source>
        <dbReference type="ARBA" id="ARBA00023136"/>
    </source>
</evidence>
<dbReference type="GO" id="GO:0016020">
    <property type="term" value="C:membrane"/>
    <property type="evidence" value="ECO:0007669"/>
    <property type="project" value="UniProtKB-SubCell"/>
</dbReference>
<organism evidence="7 8">
    <name type="scientific">Panaeolus cyanescens</name>
    <dbReference type="NCBI Taxonomy" id="181874"/>
    <lineage>
        <taxon>Eukaryota</taxon>
        <taxon>Fungi</taxon>
        <taxon>Dikarya</taxon>
        <taxon>Basidiomycota</taxon>
        <taxon>Agaricomycotina</taxon>
        <taxon>Agaricomycetes</taxon>
        <taxon>Agaricomycetidae</taxon>
        <taxon>Agaricales</taxon>
        <taxon>Agaricineae</taxon>
        <taxon>Galeropsidaceae</taxon>
        <taxon>Panaeolus</taxon>
    </lineage>
</organism>
<dbReference type="EMBL" id="NHTK01000137">
    <property type="protein sequence ID" value="PPR08124.1"/>
    <property type="molecule type" value="Genomic_DNA"/>
</dbReference>
<dbReference type="InterPro" id="IPR007248">
    <property type="entry name" value="Mpv17_PMP22"/>
</dbReference>
<keyword evidence="5 6" id="KW-0472">Membrane</keyword>
<dbReference type="OrthoDB" id="10267969at2759"/>
<proteinExistence type="inferred from homology"/>
<feature type="transmembrane region" description="Helical" evidence="6">
    <location>
        <begin position="62"/>
        <end position="80"/>
    </location>
</feature>
<accession>A0A409YYL5</accession>
<evidence type="ECO:0000313" key="8">
    <source>
        <dbReference type="Proteomes" id="UP000284842"/>
    </source>
</evidence>
<dbReference type="InParanoid" id="A0A409YYL5"/>
<protein>
    <submittedName>
        <fullName evidence="7">Uncharacterized protein</fullName>
    </submittedName>
</protein>
<reference evidence="7 8" key="1">
    <citation type="journal article" date="2018" name="Evol. Lett.">
        <title>Horizontal gene cluster transfer increased hallucinogenic mushroom diversity.</title>
        <authorList>
            <person name="Reynolds H.T."/>
            <person name="Vijayakumar V."/>
            <person name="Gluck-Thaler E."/>
            <person name="Korotkin H.B."/>
            <person name="Matheny P.B."/>
            <person name="Slot J.C."/>
        </authorList>
    </citation>
    <scope>NUCLEOTIDE SEQUENCE [LARGE SCALE GENOMIC DNA]</scope>
    <source>
        <strain evidence="7 8">2629</strain>
    </source>
</reference>
<dbReference type="FunCoup" id="A0A409YYL5">
    <property type="interactions" value="291"/>
</dbReference>
<dbReference type="Proteomes" id="UP000284842">
    <property type="component" value="Unassembled WGS sequence"/>
</dbReference>
<keyword evidence="4 6" id="KW-1133">Transmembrane helix</keyword>